<sequence length="182" mass="20665">MLGWKGSLLSRAEKEIMLKTVVQSIPNYLMSVFLLPKGISDSIEKSMNSYWWRNSMDSDSGIYWLSWGTMAKPKAVGGLGFRSIRDFNLALLAKQGWKFLTQPQALVTRIYKAHEVCQIKAILLCSFASNDSWFWWWDLKGGYSVKSGYKALVQDLEGGDTDGLWTWAWGLHVPQKINNFGG</sequence>
<keyword evidence="2" id="KW-1185">Reference proteome</keyword>
<proteinExistence type="predicted"/>
<dbReference type="Proteomes" id="UP000091857">
    <property type="component" value="Chromosome 1"/>
</dbReference>
<protein>
    <submittedName>
        <fullName evidence="1">Uncharacterized protein</fullName>
    </submittedName>
</protein>
<evidence type="ECO:0000313" key="1">
    <source>
        <dbReference type="EMBL" id="KAG8662414.1"/>
    </source>
</evidence>
<gene>
    <name evidence="1" type="ORF">MANES_01G104201v8</name>
</gene>
<name>A0ACB7IDW7_MANES</name>
<reference evidence="2" key="1">
    <citation type="journal article" date="2016" name="Nat. Biotechnol.">
        <title>Sequencing wild and cultivated cassava and related species reveals extensive interspecific hybridization and genetic diversity.</title>
        <authorList>
            <person name="Bredeson J.V."/>
            <person name="Lyons J.B."/>
            <person name="Prochnik S.E."/>
            <person name="Wu G.A."/>
            <person name="Ha C.M."/>
            <person name="Edsinger-Gonzales E."/>
            <person name="Grimwood J."/>
            <person name="Schmutz J."/>
            <person name="Rabbi I.Y."/>
            <person name="Egesi C."/>
            <person name="Nauluvula P."/>
            <person name="Lebot V."/>
            <person name="Ndunguru J."/>
            <person name="Mkamilo G."/>
            <person name="Bart R.S."/>
            <person name="Setter T.L."/>
            <person name="Gleadow R.M."/>
            <person name="Kulakow P."/>
            <person name="Ferguson M.E."/>
            <person name="Rounsley S."/>
            <person name="Rokhsar D.S."/>
        </authorList>
    </citation>
    <scope>NUCLEOTIDE SEQUENCE [LARGE SCALE GENOMIC DNA]</scope>
    <source>
        <strain evidence="2">cv. AM560-2</strain>
    </source>
</reference>
<accession>A0ACB7IDW7</accession>
<organism evidence="1 2">
    <name type="scientific">Manihot esculenta</name>
    <name type="common">Cassava</name>
    <name type="synonym">Jatropha manihot</name>
    <dbReference type="NCBI Taxonomy" id="3983"/>
    <lineage>
        <taxon>Eukaryota</taxon>
        <taxon>Viridiplantae</taxon>
        <taxon>Streptophyta</taxon>
        <taxon>Embryophyta</taxon>
        <taxon>Tracheophyta</taxon>
        <taxon>Spermatophyta</taxon>
        <taxon>Magnoliopsida</taxon>
        <taxon>eudicotyledons</taxon>
        <taxon>Gunneridae</taxon>
        <taxon>Pentapetalae</taxon>
        <taxon>rosids</taxon>
        <taxon>fabids</taxon>
        <taxon>Malpighiales</taxon>
        <taxon>Euphorbiaceae</taxon>
        <taxon>Crotonoideae</taxon>
        <taxon>Manihoteae</taxon>
        <taxon>Manihot</taxon>
    </lineage>
</organism>
<evidence type="ECO:0000313" key="2">
    <source>
        <dbReference type="Proteomes" id="UP000091857"/>
    </source>
</evidence>
<comment type="caution">
    <text evidence="1">The sequence shown here is derived from an EMBL/GenBank/DDBJ whole genome shotgun (WGS) entry which is preliminary data.</text>
</comment>
<dbReference type="EMBL" id="CM004387">
    <property type="protein sequence ID" value="KAG8662414.1"/>
    <property type="molecule type" value="Genomic_DNA"/>
</dbReference>